<keyword evidence="4" id="KW-0269">Exonuclease</keyword>
<evidence type="ECO:0000256" key="1">
    <source>
        <dbReference type="ARBA" id="ARBA00022729"/>
    </source>
</evidence>
<dbReference type="EMBL" id="CP003060">
    <property type="protein sequence ID" value="AEP28285.1"/>
    <property type="molecule type" value="Genomic_DNA"/>
</dbReference>
<dbReference type="PANTHER" id="PTHR31284:SF10">
    <property type="entry name" value="ACID PHOSPHATASE-LIKE PROTEIN"/>
    <property type="match status" value="1"/>
</dbReference>
<dbReference type="eggNOG" id="COG3568">
    <property type="taxonomic scope" value="Bacteria"/>
</dbReference>
<evidence type="ECO:0000256" key="2">
    <source>
        <dbReference type="SAM" id="SignalP"/>
    </source>
</evidence>
<dbReference type="SFLD" id="SFLDG01125">
    <property type="entry name" value="C1.1:_Acid_Phosphatase_Like"/>
    <property type="match status" value="1"/>
</dbReference>
<dbReference type="Gene3D" id="3.40.50.1000">
    <property type="entry name" value="HAD superfamily/HAD-like"/>
    <property type="match status" value="1"/>
</dbReference>
<dbReference type="Pfam" id="PF03767">
    <property type="entry name" value="Acid_phosphat_B"/>
    <property type="match status" value="1"/>
</dbReference>
<dbReference type="PANTHER" id="PTHR31284">
    <property type="entry name" value="ACID PHOSPHATASE-LIKE PROTEIN"/>
    <property type="match status" value="1"/>
</dbReference>
<dbReference type="Gene3D" id="3.60.10.10">
    <property type="entry name" value="Endonuclease/exonuclease/phosphatase"/>
    <property type="match status" value="1"/>
</dbReference>
<dbReference type="RefSeq" id="WP_014107164.1">
    <property type="nucleotide sequence ID" value="NC_016041.1"/>
</dbReference>
<keyword evidence="4" id="KW-0378">Hydrolase</keyword>
<evidence type="ECO:0000259" key="3">
    <source>
        <dbReference type="Pfam" id="PF03372"/>
    </source>
</evidence>
<dbReference type="GO" id="GO:0004527">
    <property type="term" value="F:exonuclease activity"/>
    <property type="evidence" value="ECO:0007669"/>
    <property type="project" value="UniProtKB-KW"/>
</dbReference>
<sequence>MNSLYKSLTLALTVSFLSACGSSPYSDSAQHIAGSNLQVAVKENSKSVSTPSHLLNVATWNVEHLAYPIDQGCRPRDENELNAMRAYAQKLDADVVALQEVASKEAVHLLFPEAEWQVIMSARPDSKAYDCRGSGYKSTQQKTAIAVKKDLRISAVEQNEVLALGRPGLRFGLGISLETPVGVVEILNLHLKSGCFVDDYLKSDSQSCENLSEQAEILYDWIEQRETASTPYIILGDFNHRISAPYNRMTQSILAKSKSASSPIRIVTQAIIGCHPRYPAPIDHIIVGGLASDSVTFSPLTHYYEDMSEDAMLSDHCATSVDILQARYPLSSSVKWQVTSKEYELITRAIYQQASTKLMNKSLPTGPWVAVMDLDETVLNNSQYQVNLDTFGQTYSSLTWNDWIKGEKATLVPGAKQFIETVLAQGGKLVFVTNREKALDAYTWSNMLALGLPINEKNTCLMGRSSVDVDAVKKPKYANDKDLRREKIALGTPDCFSTQSLMPSEWKTAHTIVIQVGDNIEDINDTTQEDAIVDSILTRWGESVIILPNPMYGSWN</sequence>
<dbReference type="eggNOG" id="COG2503">
    <property type="taxonomic scope" value="Bacteria"/>
</dbReference>
<feature type="signal peptide" evidence="2">
    <location>
        <begin position="1"/>
        <end position="21"/>
    </location>
</feature>
<dbReference type="Proteomes" id="UP000009282">
    <property type="component" value="Chromosome"/>
</dbReference>
<dbReference type="InterPro" id="IPR005135">
    <property type="entry name" value="Endo/exonuclease/phosphatase"/>
</dbReference>
<dbReference type="InterPro" id="IPR036691">
    <property type="entry name" value="Endo/exonu/phosph_ase_sf"/>
</dbReference>
<dbReference type="HOGENOM" id="CLU_501382_0_0_6"/>
<dbReference type="GO" id="GO:0009279">
    <property type="term" value="C:cell outer membrane"/>
    <property type="evidence" value="ECO:0007669"/>
    <property type="project" value="InterPro"/>
</dbReference>
<dbReference type="InterPro" id="IPR005519">
    <property type="entry name" value="Acid_phosphat_B-like"/>
</dbReference>
<keyword evidence="1 2" id="KW-0732">Signal</keyword>
<dbReference type="AlphaFoldDB" id="G4QIU6"/>
<feature type="chain" id="PRO_5003467597" evidence="2">
    <location>
        <begin position="22"/>
        <end position="556"/>
    </location>
</feature>
<gene>
    <name evidence="4" type="ordered locus">GNIT_0131</name>
</gene>
<dbReference type="SFLD" id="SFLDS00003">
    <property type="entry name" value="Haloacid_Dehalogenase"/>
    <property type="match status" value="1"/>
</dbReference>
<keyword evidence="5" id="KW-1185">Reference proteome</keyword>
<organism evidence="4 5">
    <name type="scientific">Glaciecola nitratireducens (strain JCM 12485 / KCTC 12276 / FR1064)</name>
    <dbReference type="NCBI Taxonomy" id="1085623"/>
    <lineage>
        <taxon>Bacteria</taxon>
        <taxon>Pseudomonadati</taxon>
        <taxon>Pseudomonadota</taxon>
        <taxon>Gammaproteobacteria</taxon>
        <taxon>Alteromonadales</taxon>
        <taxon>Alteromonadaceae</taxon>
        <taxon>Brumicola</taxon>
    </lineage>
</organism>
<keyword evidence="4" id="KW-0540">Nuclease</keyword>
<dbReference type="SUPFAM" id="SSF56219">
    <property type="entry name" value="DNase I-like"/>
    <property type="match status" value="1"/>
</dbReference>
<protein>
    <submittedName>
        <fullName evidence="4">Endonuclease/exonuclease/phosphatase</fullName>
    </submittedName>
</protein>
<reference evidence="4 5" key="1">
    <citation type="journal article" date="2011" name="J. Bacteriol.">
        <title>Complete genome sequence of seawater bacterium Glaciecola nitratireducens FR1064T.</title>
        <authorList>
            <person name="Bian F."/>
            <person name="Qin Q.L."/>
            <person name="Xie B.B."/>
            <person name="Shu Y.L."/>
            <person name="Zhang X.Y."/>
            <person name="Yu Y."/>
            <person name="Chen B."/>
            <person name="Chen X.L."/>
            <person name="Zhou B.C."/>
            <person name="Zhang Y.Z."/>
        </authorList>
    </citation>
    <scope>NUCLEOTIDE SEQUENCE [LARGE SCALE GENOMIC DNA]</scope>
    <source>
        <strain evidence="5">JCM 12485 / KCTC 12276 / FR1064</strain>
    </source>
</reference>
<dbReference type="KEGG" id="gni:GNIT_0131"/>
<dbReference type="OrthoDB" id="395856at2"/>
<dbReference type="Pfam" id="PF03372">
    <property type="entry name" value="Exo_endo_phos"/>
    <property type="match status" value="1"/>
</dbReference>
<keyword evidence="4" id="KW-0255">Endonuclease</keyword>
<accession>G4QIU6</accession>
<dbReference type="InterPro" id="IPR023214">
    <property type="entry name" value="HAD_sf"/>
</dbReference>
<dbReference type="PROSITE" id="PS51257">
    <property type="entry name" value="PROKAR_LIPOPROTEIN"/>
    <property type="match status" value="1"/>
</dbReference>
<feature type="domain" description="Endonuclease/exonuclease/phosphatase" evidence="3">
    <location>
        <begin position="58"/>
        <end position="316"/>
    </location>
</feature>
<dbReference type="InterPro" id="IPR036412">
    <property type="entry name" value="HAD-like_sf"/>
</dbReference>
<dbReference type="InterPro" id="IPR006423">
    <property type="entry name" value="Lipo_e_P4"/>
</dbReference>
<evidence type="ECO:0000313" key="5">
    <source>
        <dbReference type="Proteomes" id="UP000009282"/>
    </source>
</evidence>
<proteinExistence type="predicted"/>
<dbReference type="STRING" id="1085623.GNIT_0131"/>
<dbReference type="SUPFAM" id="SSF56784">
    <property type="entry name" value="HAD-like"/>
    <property type="match status" value="1"/>
</dbReference>
<evidence type="ECO:0000313" key="4">
    <source>
        <dbReference type="EMBL" id="AEP28285.1"/>
    </source>
</evidence>
<dbReference type="GO" id="GO:0004519">
    <property type="term" value="F:endonuclease activity"/>
    <property type="evidence" value="ECO:0007669"/>
    <property type="project" value="UniProtKB-KW"/>
</dbReference>
<name>G4QIU6_GLANF</name>